<accession>A0A2B4RBC4</accession>
<gene>
    <name evidence="2" type="ORF">AWC38_SpisGene22217</name>
</gene>
<dbReference type="OrthoDB" id="5988984at2759"/>
<name>A0A2B4RBC4_STYPI</name>
<dbReference type="EMBL" id="LSMT01000917">
    <property type="protein sequence ID" value="PFX13678.1"/>
    <property type="molecule type" value="Genomic_DNA"/>
</dbReference>
<reference evidence="3" key="1">
    <citation type="journal article" date="2017" name="bioRxiv">
        <title>Comparative analysis of the genomes of Stylophora pistillata and Acropora digitifera provides evidence for extensive differences between species of corals.</title>
        <authorList>
            <person name="Voolstra C.R."/>
            <person name="Li Y."/>
            <person name="Liew Y.J."/>
            <person name="Baumgarten S."/>
            <person name="Zoccola D."/>
            <person name="Flot J.-F."/>
            <person name="Tambutte S."/>
            <person name="Allemand D."/>
            <person name="Aranda M."/>
        </authorList>
    </citation>
    <scope>NUCLEOTIDE SEQUENCE [LARGE SCALE GENOMIC DNA]</scope>
</reference>
<evidence type="ECO:0000256" key="1">
    <source>
        <dbReference type="SAM" id="MobiDB-lite"/>
    </source>
</evidence>
<dbReference type="Proteomes" id="UP000225706">
    <property type="component" value="Unassembled WGS sequence"/>
</dbReference>
<evidence type="ECO:0000313" key="3">
    <source>
        <dbReference type="Proteomes" id="UP000225706"/>
    </source>
</evidence>
<protein>
    <submittedName>
        <fullName evidence="2">Uncharacterized protein</fullName>
    </submittedName>
</protein>
<sequence length="688" mass="77479">MKRSATVPSINYGQTKLGSTPGKPVEKLNRCPPVDLKSRKSLFSFKPEKNGESLQPPSLSTEERRALVEYIALFTPLPENQQFSWPALKDTVFWEKCAEAVSCTSGKPKRSVGLGQHTACDAAQTSTGTTPSSPAPSCEFQTPLSPIFSHSPYRDVSKPTCYEDVVAKLIELMSTMTSKFLSALMQTLFWQYLSALYDDELKKFVPSDFIDLCCKGIHRGPGFAYGALEEEYVNQDFSKVEVHGTNTVTDGSSDSILQQAWQDVFGDDGCTSPDTAFDPFDASDQEPLNVNISIPHDGRTDDENTSTPSQDVSFLWAQLSGHDKEQVVAGNNPTEIEEMYGVRPQPRQSPKKHCDPMKAKVNVAGHSVRTIQHHIQATAFTRDTNVQYVQSLYSKKRDAASHLIVFMIADEQRDMKPYAVPVRFLPYHSVTDCRLRELCDELRSIMVNLGMVVVGNESNPVTVQARLPRAAIPQEDIFFGREDDTKDCLKSLMALYLFCHKIKQLKQDCGVDFSKHLYQPELCSLTGEFLHEREDHNHVFKRITECLQSGSIHGVNLCYFRDALHDPFTGLACEALAGKQKQLVQHCEEIFSRGVLEFMQRNGHATEAKFIETVQNWHKAADGRGLSEQTRSQYNKDMLNFLLQDWMPWFQQERDYATINILRPIKGIQGFTREIVVALVANCESLEL</sequence>
<comment type="caution">
    <text evidence="2">The sequence shown here is derived from an EMBL/GenBank/DDBJ whole genome shotgun (WGS) entry which is preliminary data.</text>
</comment>
<feature type="region of interest" description="Disordered" evidence="1">
    <location>
        <begin position="1"/>
        <end position="32"/>
    </location>
</feature>
<evidence type="ECO:0000313" key="2">
    <source>
        <dbReference type="EMBL" id="PFX13678.1"/>
    </source>
</evidence>
<proteinExistence type="predicted"/>
<dbReference type="AlphaFoldDB" id="A0A2B4RBC4"/>
<feature type="compositionally biased region" description="Polar residues" evidence="1">
    <location>
        <begin position="1"/>
        <end position="18"/>
    </location>
</feature>
<keyword evidence="3" id="KW-1185">Reference proteome</keyword>
<organism evidence="2 3">
    <name type="scientific">Stylophora pistillata</name>
    <name type="common">Smooth cauliflower coral</name>
    <dbReference type="NCBI Taxonomy" id="50429"/>
    <lineage>
        <taxon>Eukaryota</taxon>
        <taxon>Metazoa</taxon>
        <taxon>Cnidaria</taxon>
        <taxon>Anthozoa</taxon>
        <taxon>Hexacorallia</taxon>
        <taxon>Scleractinia</taxon>
        <taxon>Astrocoeniina</taxon>
        <taxon>Pocilloporidae</taxon>
        <taxon>Stylophora</taxon>
    </lineage>
</organism>